<evidence type="ECO:0000256" key="1">
    <source>
        <dbReference type="ARBA" id="ARBA00006068"/>
    </source>
</evidence>
<protein>
    <submittedName>
        <fullName evidence="5">Transcriptional attenuator, LytR family</fullName>
    </submittedName>
</protein>
<evidence type="ECO:0000259" key="3">
    <source>
        <dbReference type="Pfam" id="PF03816"/>
    </source>
</evidence>
<dbReference type="Pfam" id="PF03816">
    <property type="entry name" value="LytR_cpsA_psr"/>
    <property type="match status" value="1"/>
</dbReference>
<feature type="transmembrane region" description="Helical" evidence="2">
    <location>
        <begin position="28"/>
        <end position="50"/>
    </location>
</feature>
<reference evidence="5 6" key="1">
    <citation type="submission" date="2017-04" db="EMBL/GenBank/DDBJ databases">
        <authorList>
            <person name="Afonso C.L."/>
            <person name="Miller P.J."/>
            <person name="Scott M.A."/>
            <person name="Spackman E."/>
            <person name="Goraichik I."/>
            <person name="Dimitrov K.M."/>
            <person name="Suarez D.L."/>
            <person name="Swayne D.E."/>
        </authorList>
    </citation>
    <scope>NUCLEOTIDE SEQUENCE [LARGE SCALE GENOMIC DNA]</scope>
    <source>
        <strain evidence="5 6">KR-140</strain>
    </source>
</reference>
<name>A0A1W1VJI8_9DEIO</name>
<keyword evidence="2" id="KW-0472">Membrane</keyword>
<dbReference type="Proteomes" id="UP000192582">
    <property type="component" value="Unassembled WGS sequence"/>
</dbReference>
<keyword evidence="2" id="KW-0812">Transmembrane</keyword>
<dbReference type="STRING" id="695939.SAMN00790413_02004"/>
<dbReference type="Pfam" id="PF13399">
    <property type="entry name" value="LytR_C"/>
    <property type="match status" value="1"/>
</dbReference>
<dbReference type="InterPro" id="IPR004474">
    <property type="entry name" value="LytR_CpsA_psr"/>
</dbReference>
<evidence type="ECO:0000256" key="2">
    <source>
        <dbReference type="SAM" id="Phobius"/>
    </source>
</evidence>
<keyword evidence="2" id="KW-1133">Transmembrane helix</keyword>
<dbReference type="EMBL" id="FWWU01000009">
    <property type="protein sequence ID" value="SMB93486.1"/>
    <property type="molecule type" value="Genomic_DNA"/>
</dbReference>
<comment type="similarity">
    <text evidence="1">Belongs to the LytR/CpsA/Psr (LCP) family.</text>
</comment>
<feature type="domain" description="Cell envelope-related transcriptional attenuator" evidence="3">
    <location>
        <begin position="94"/>
        <end position="240"/>
    </location>
</feature>
<evidence type="ECO:0000313" key="5">
    <source>
        <dbReference type="EMBL" id="SMB93486.1"/>
    </source>
</evidence>
<gene>
    <name evidence="5" type="ORF">SAMN00790413_02004</name>
</gene>
<dbReference type="PANTHER" id="PTHR33392:SF6">
    <property type="entry name" value="POLYISOPRENYL-TEICHOIC ACID--PEPTIDOGLYCAN TEICHOIC ACID TRANSFERASE TAGU"/>
    <property type="match status" value="1"/>
</dbReference>
<dbReference type="PANTHER" id="PTHR33392">
    <property type="entry name" value="POLYISOPRENYL-TEICHOIC ACID--PEPTIDOGLYCAN TEICHOIC ACID TRANSFERASE TAGU"/>
    <property type="match status" value="1"/>
</dbReference>
<accession>A0A1W1VJI8</accession>
<dbReference type="AlphaFoldDB" id="A0A1W1VJI8"/>
<dbReference type="NCBIfam" id="TIGR00350">
    <property type="entry name" value="lytR_cpsA_psr"/>
    <property type="match status" value="1"/>
</dbReference>
<organism evidence="5 6">
    <name type="scientific">Deinococcus hopiensis KR-140</name>
    <dbReference type="NCBI Taxonomy" id="695939"/>
    <lineage>
        <taxon>Bacteria</taxon>
        <taxon>Thermotogati</taxon>
        <taxon>Deinococcota</taxon>
        <taxon>Deinococci</taxon>
        <taxon>Deinococcales</taxon>
        <taxon>Deinococcaceae</taxon>
        <taxon>Deinococcus</taxon>
    </lineage>
</organism>
<dbReference type="InterPro" id="IPR050922">
    <property type="entry name" value="LytR/CpsA/Psr_CW_biosynth"/>
</dbReference>
<evidence type="ECO:0000313" key="6">
    <source>
        <dbReference type="Proteomes" id="UP000192582"/>
    </source>
</evidence>
<dbReference type="Gene3D" id="3.40.630.190">
    <property type="entry name" value="LCP protein"/>
    <property type="match status" value="1"/>
</dbReference>
<evidence type="ECO:0000259" key="4">
    <source>
        <dbReference type="Pfam" id="PF13399"/>
    </source>
</evidence>
<feature type="domain" description="LytR/CpsA/Psr regulator C-terminal" evidence="4">
    <location>
        <begin position="319"/>
        <end position="397"/>
    </location>
</feature>
<sequence length="401" mass="42593">MAGGRAGHGHAVKRSGTRPARLNPVRRASLIVLILLAGLLALTAPAFPALKRYGALPHKASGPVNVLLAGVDVHYDDKAGVWPWPATPEDYSQRTDTIMLAQVWPDGRTNLLSIPRDTWVNLPRLGWGKINRANPNGGPGLLTQAVQDLTGVPLDGYALLSLNALRALAEAAGGVTVDVPQRMKYDDNAGKLHIDLQPGRQHLNGQQAEGFLRFRHDGLGDIGRVARQQAFLSALVGQVKNPLNWWRLPRMVAALHANTKSDLTKGEVGAVLGGALSGLKVQAYTLPGNFSGPNWQPDRSAIQSLIREHFRNPNDPRNLAVAVVNVGAPGGSARRLKERLEGLGYGNVVISNASRAEVPTTVSGQAAAAVLRDVGHGQVSQEEGLPGADVTVRLGTDTPGE</sequence>
<proteinExistence type="inferred from homology"/>
<dbReference type="InterPro" id="IPR027381">
    <property type="entry name" value="LytR/CpsA/Psr_C"/>
</dbReference>
<keyword evidence="6" id="KW-1185">Reference proteome</keyword>